<feature type="compositionally biased region" description="Gly residues" evidence="1">
    <location>
        <begin position="202"/>
        <end position="214"/>
    </location>
</feature>
<keyword evidence="2" id="KW-1133">Transmembrane helix</keyword>
<feature type="transmembrane region" description="Helical" evidence="2">
    <location>
        <begin position="12"/>
        <end position="30"/>
    </location>
</feature>
<keyword evidence="2" id="KW-0812">Transmembrane</keyword>
<evidence type="ECO:0000313" key="3">
    <source>
        <dbReference type="EMBL" id="KAF9333127.1"/>
    </source>
</evidence>
<keyword evidence="2" id="KW-0472">Membrane</keyword>
<dbReference type="EMBL" id="JAAAUY010000220">
    <property type="protein sequence ID" value="KAF9333127.1"/>
    <property type="molecule type" value="Genomic_DNA"/>
</dbReference>
<feature type="transmembrane region" description="Helical" evidence="2">
    <location>
        <begin position="72"/>
        <end position="93"/>
    </location>
</feature>
<evidence type="ECO:0000256" key="1">
    <source>
        <dbReference type="SAM" id="MobiDB-lite"/>
    </source>
</evidence>
<dbReference type="Proteomes" id="UP000696485">
    <property type="component" value="Unassembled WGS sequence"/>
</dbReference>
<protein>
    <submittedName>
        <fullName evidence="3">Uncharacterized protein</fullName>
    </submittedName>
</protein>
<accession>A0A9P5SQV4</accession>
<gene>
    <name evidence="3" type="ORF">BG006_004000</name>
</gene>
<evidence type="ECO:0000313" key="4">
    <source>
        <dbReference type="Proteomes" id="UP000696485"/>
    </source>
</evidence>
<feature type="transmembrane region" description="Helical" evidence="2">
    <location>
        <begin position="105"/>
        <end position="124"/>
    </location>
</feature>
<keyword evidence="4" id="KW-1185">Reference proteome</keyword>
<feature type="transmembrane region" description="Helical" evidence="2">
    <location>
        <begin position="136"/>
        <end position="160"/>
    </location>
</feature>
<name>A0A9P5SQV4_9FUNG</name>
<sequence>MVQSRRFHSNVFFFIPLHQGVLLLIVLDFIKNAVNLGHQAKNLSPYTLTYSGVNGDQVIKKNKDPAYLAAQYIYALWLILMVIKAVVGFRANLKFNIRWMGKYNIFLGLDTIFELVHSTLGIIFQDMSYLDEAAMIRRYCSIYTVLILQVYGFFCCWLHLRWVHAEMPHLLAPAMPRESLLRLMFPMATSTSRAERATATGTGVGAGAGAGSTGAGAEAGQETTTTHAVPSTPTTTTTSSSPV</sequence>
<evidence type="ECO:0000256" key="2">
    <source>
        <dbReference type="SAM" id="Phobius"/>
    </source>
</evidence>
<comment type="caution">
    <text evidence="3">The sequence shown here is derived from an EMBL/GenBank/DDBJ whole genome shotgun (WGS) entry which is preliminary data.</text>
</comment>
<feature type="compositionally biased region" description="Low complexity" evidence="1">
    <location>
        <begin position="215"/>
        <end position="243"/>
    </location>
</feature>
<proteinExistence type="predicted"/>
<reference evidence="3" key="1">
    <citation type="journal article" date="2020" name="Fungal Divers.">
        <title>Resolving the Mortierellaceae phylogeny through synthesis of multi-gene phylogenetics and phylogenomics.</title>
        <authorList>
            <person name="Vandepol N."/>
            <person name="Liber J."/>
            <person name="Desiro A."/>
            <person name="Na H."/>
            <person name="Kennedy M."/>
            <person name="Barry K."/>
            <person name="Grigoriev I.V."/>
            <person name="Miller A.N."/>
            <person name="O'Donnell K."/>
            <person name="Stajich J.E."/>
            <person name="Bonito G."/>
        </authorList>
    </citation>
    <scope>NUCLEOTIDE SEQUENCE</scope>
    <source>
        <strain evidence="3">NVP1</strain>
    </source>
</reference>
<organism evidence="3 4">
    <name type="scientific">Podila minutissima</name>
    <dbReference type="NCBI Taxonomy" id="64525"/>
    <lineage>
        <taxon>Eukaryota</taxon>
        <taxon>Fungi</taxon>
        <taxon>Fungi incertae sedis</taxon>
        <taxon>Mucoromycota</taxon>
        <taxon>Mortierellomycotina</taxon>
        <taxon>Mortierellomycetes</taxon>
        <taxon>Mortierellales</taxon>
        <taxon>Mortierellaceae</taxon>
        <taxon>Podila</taxon>
    </lineage>
</organism>
<feature type="region of interest" description="Disordered" evidence="1">
    <location>
        <begin position="201"/>
        <end position="243"/>
    </location>
</feature>
<dbReference type="AlphaFoldDB" id="A0A9P5SQV4"/>